<dbReference type="InterPro" id="IPR015890">
    <property type="entry name" value="Chorismate_C"/>
</dbReference>
<dbReference type="PANTHER" id="PTHR42839:SF2">
    <property type="entry name" value="ISOCHORISMATE SYNTHASE ENTC"/>
    <property type="match status" value="1"/>
</dbReference>
<dbReference type="AlphaFoldDB" id="A0A841H7K4"/>
<protein>
    <submittedName>
        <fullName evidence="2">Salicylate synthetase</fullName>
        <ecNumber evidence="2">4.2.99.21</ecNumber>
        <ecNumber evidence="2">5.4.4.2</ecNumber>
    </submittedName>
</protein>
<dbReference type="EC" id="5.4.4.2" evidence="2"/>
<sequence>MTVRTCRFRGSFDAGATYRRLRDAGVLGSHSYLHLAPGLAEIGWAPVDHLRVTDAEFVADWRERLAAMTAPGDHRKAMGYVAFDAIDAGSASYPGGVTNPAPLAEFIVPGERVEFAPDGNVTHWTTSGFDLSPFLTVALPRRPAAPRQVQFEAVGGVPRDAFEESVARAVEALNAGVVEKVVLSRNQTFDVRYDAVDLFEAITESRTHSDGFLLEFGDLAAMVASPELLVAADGRRLESNPLAGTRKRGASVDEDESLRHELRHDHKEIVEHVLSVTTLLGQLEPVCEHESLSVRGMMDISIHQYVQHLSSTIQGRVSTDRHVLEALWAVFPSVTIAGFPREPAVRLLRKLEYGPRSLYSGVIGWVSGDADCRFSLAIRGVFRYGELTYLNTGAGIMAESVPVNEFMETEQKLRAAMQALARVARA</sequence>
<dbReference type="PANTHER" id="PTHR42839">
    <property type="entry name" value="ISOCHORISMATE SYNTHASE ENTC"/>
    <property type="match status" value="1"/>
</dbReference>
<dbReference type="InterPro" id="IPR005801">
    <property type="entry name" value="ADC_synthase"/>
</dbReference>
<feature type="domain" description="Chorismate-utilising enzyme C-terminal" evidence="1">
    <location>
        <begin position="160"/>
        <end position="412"/>
    </location>
</feature>
<dbReference type="EC" id="4.2.99.21" evidence="2"/>
<reference evidence="2 3" key="1">
    <citation type="submission" date="2020-08" db="EMBL/GenBank/DDBJ databases">
        <title>Genomic Encyclopedia of Type Strains, Phase IV (KMG-IV): sequencing the most valuable type-strain genomes for metagenomic binning, comparative biology and taxonomic classification.</title>
        <authorList>
            <person name="Goeker M."/>
        </authorList>
    </citation>
    <scope>NUCLEOTIDE SEQUENCE [LARGE SCALE GENOMIC DNA]</scope>
    <source>
        <strain evidence="2 3">DSM 29007</strain>
    </source>
</reference>
<evidence type="ECO:0000313" key="2">
    <source>
        <dbReference type="EMBL" id="MBB6073826.1"/>
    </source>
</evidence>
<comment type="caution">
    <text evidence="2">The sequence shown here is derived from an EMBL/GenBank/DDBJ whole genome shotgun (WGS) entry which is preliminary data.</text>
</comment>
<keyword evidence="2" id="KW-0413">Isomerase</keyword>
<dbReference type="EMBL" id="JACHIA010000030">
    <property type="protein sequence ID" value="MBB6073826.1"/>
    <property type="molecule type" value="Genomic_DNA"/>
</dbReference>
<dbReference type="GO" id="GO:0043904">
    <property type="term" value="F:isochorismate pyruvate lyase activity"/>
    <property type="evidence" value="ECO:0007669"/>
    <property type="project" value="UniProtKB-EC"/>
</dbReference>
<evidence type="ECO:0000259" key="1">
    <source>
        <dbReference type="Pfam" id="PF00425"/>
    </source>
</evidence>
<proteinExistence type="predicted"/>
<evidence type="ECO:0000313" key="3">
    <source>
        <dbReference type="Proteomes" id="UP000582837"/>
    </source>
</evidence>
<organism evidence="2 3">
    <name type="scientific">Longimicrobium terrae</name>
    <dbReference type="NCBI Taxonomy" id="1639882"/>
    <lineage>
        <taxon>Bacteria</taxon>
        <taxon>Pseudomonadati</taxon>
        <taxon>Gemmatimonadota</taxon>
        <taxon>Longimicrobiia</taxon>
        <taxon>Longimicrobiales</taxon>
        <taxon>Longimicrobiaceae</taxon>
        <taxon>Longimicrobium</taxon>
    </lineage>
</organism>
<dbReference type="RefSeq" id="WP_170040234.1">
    <property type="nucleotide sequence ID" value="NZ_JABDTL010000002.1"/>
</dbReference>
<dbReference type="Gene3D" id="3.60.120.10">
    <property type="entry name" value="Anthranilate synthase"/>
    <property type="match status" value="1"/>
</dbReference>
<dbReference type="SUPFAM" id="SSF56322">
    <property type="entry name" value="ADC synthase"/>
    <property type="match status" value="1"/>
</dbReference>
<accession>A0A841H7K4</accession>
<keyword evidence="3" id="KW-1185">Reference proteome</keyword>
<dbReference type="Proteomes" id="UP000582837">
    <property type="component" value="Unassembled WGS sequence"/>
</dbReference>
<dbReference type="Pfam" id="PF00425">
    <property type="entry name" value="Chorismate_bind"/>
    <property type="match status" value="1"/>
</dbReference>
<keyword evidence="2" id="KW-0456">Lyase</keyword>
<dbReference type="GO" id="GO:0008909">
    <property type="term" value="F:isochorismate synthase activity"/>
    <property type="evidence" value="ECO:0007669"/>
    <property type="project" value="UniProtKB-EC"/>
</dbReference>
<name>A0A841H7K4_9BACT</name>
<gene>
    <name evidence="2" type="ORF">HNQ61_005504</name>
</gene>